<dbReference type="Gene3D" id="1.10.1300.10">
    <property type="entry name" value="3'5'-cyclic nucleotide phosphodiesterase, catalytic domain"/>
    <property type="match status" value="1"/>
</dbReference>
<accession>A0A7T8KG19</accession>
<protein>
    <submittedName>
        <fullName evidence="5">Phosphodiesterase</fullName>
    </submittedName>
</protein>
<dbReference type="PROSITE" id="PS51845">
    <property type="entry name" value="PDEASE_I_2"/>
    <property type="match status" value="1"/>
</dbReference>
<evidence type="ECO:0000256" key="3">
    <source>
        <dbReference type="PIRSR" id="PIRSR623088-3"/>
    </source>
</evidence>
<keyword evidence="6" id="KW-1185">Reference proteome</keyword>
<dbReference type="PRINTS" id="PR00387">
    <property type="entry name" value="PDIESTERASE1"/>
</dbReference>
<dbReference type="GO" id="GO:0007165">
    <property type="term" value="P:signal transduction"/>
    <property type="evidence" value="ECO:0007669"/>
    <property type="project" value="InterPro"/>
</dbReference>
<evidence type="ECO:0000313" key="5">
    <source>
        <dbReference type="EMBL" id="QQP55258.1"/>
    </source>
</evidence>
<feature type="binding site" evidence="3">
    <location>
        <position position="9"/>
    </location>
    <ligand>
        <name>Zn(2+)</name>
        <dbReference type="ChEBI" id="CHEBI:29105"/>
        <label>2</label>
    </ligand>
</feature>
<keyword evidence="1 3" id="KW-0479">Metal-binding</keyword>
<evidence type="ECO:0000313" key="6">
    <source>
        <dbReference type="Proteomes" id="UP000595437"/>
    </source>
</evidence>
<dbReference type="InterPro" id="IPR002073">
    <property type="entry name" value="PDEase_catalytic_dom"/>
</dbReference>
<dbReference type="InterPro" id="IPR036971">
    <property type="entry name" value="PDEase_catalytic_dom_sf"/>
</dbReference>
<dbReference type="SUPFAM" id="SSF109604">
    <property type="entry name" value="HD-domain/PDEase-like"/>
    <property type="match status" value="1"/>
</dbReference>
<feature type="binding site" evidence="3">
    <location>
        <position position="9"/>
    </location>
    <ligand>
        <name>Zn(2+)</name>
        <dbReference type="ChEBI" id="CHEBI:29105"/>
        <label>1</label>
    </ligand>
</feature>
<proteinExistence type="predicted"/>
<dbReference type="GO" id="GO:0046872">
    <property type="term" value="F:metal ion binding"/>
    <property type="evidence" value="ECO:0007669"/>
    <property type="project" value="UniProtKB-KW"/>
</dbReference>
<evidence type="ECO:0000256" key="1">
    <source>
        <dbReference type="ARBA" id="ARBA00022723"/>
    </source>
</evidence>
<keyword evidence="2" id="KW-0378">Hydrolase</keyword>
<feature type="domain" description="PDEase" evidence="4">
    <location>
        <begin position="1"/>
        <end position="125"/>
    </location>
</feature>
<gene>
    <name evidence="5" type="ORF">FKW44_008389</name>
</gene>
<dbReference type="AlphaFoldDB" id="A0A7T8KG19"/>
<evidence type="ECO:0000259" key="4">
    <source>
        <dbReference type="PROSITE" id="PS51845"/>
    </source>
</evidence>
<dbReference type="PANTHER" id="PTHR11347">
    <property type="entry name" value="CYCLIC NUCLEOTIDE PHOSPHODIESTERASE"/>
    <property type="match status" value="1"/>
</dbReference>
<dbReference type="Proteomes" id="UP000595437">
    <property type="component" value="Chromosome 5"/>
</dbReference>
<dbReference type="Pfam" id="PF00233">
    <property type="entry name" value="PDEase_I"/>
    <property type="match status" value="1"/>
</dbReference>
<sequence>MFIGGLCHDLDHRGYNNKFMIEIGSPLASIYTTSTMEHHHFNMTINILQQVRTPEMKKNNTTSNNLITGEANILQKFNPEEYRVIMGNMKHCILATDLALFFPNKARLASILKDDTFSMQIPDHR</sequence>
<reference evidence="6" key="1">
    <citation type="submission" date="2021-01" db="EMBL/GenBank/DDBJ databases">
        <title>Caligus Genome Assembly.</title>
        <authorList>
            <person name="Gallardo-Escarate C."/>
        </authorList>
    </citation>
    <scope>NUCLEOTIDE SEQUENCE [LARGE SCALE GENOMIC DNA]</scope>
</reference>
<dbReference type="InterPro" id="IPR023174">
    <property type="entry name" value="PDEase_CS"/>
</dbReference>
<name>A0A7T8KG19_CALRO</name>
<dbReference type="GO" id="GO:0004114">
    <property type="term" value="F:3',5'-cyclic-nucleotide phosphodiesterase activity"/>
    <property type="evidence" value="ECO:0007669"/>
    <property type="project" value="InterPro"/>
</dbReference>
<dbReference type="EMBL" id="CP045894">
    <property type="protein sequence ID" value="QQP55258.1"/>
    <property type="molecule type" value="Genomic_DNA"/>
</dbReference>
<dbReference type="OrthoDB" id="6363181at2759"/>
<dbReference type="InterPro" id="IPR023088">
    <property type="entry name" value="PDEase"/>
</dbReference>
<evidence type="ECO:0000256" key="2">
    <source>
        <dbReference type="ARBA" id="ARBA00022801"/>
    </source>
</evidence>
<dbReference type="PROSITE" id="PS00126">
    <property type="entry name" value="PDEASE_I_1"/>
    <property type="match status" value="1"/>
</dbReference>
<organism evidence="5 6">
    <name type="scientific">Caligus rogercresseyi</name>
    <name type="common">Sea louse</name>
    <dbReference type="NCBI Taxonomy" id="217165"/>
    <lineage>
        <taxon>Eukaryota</taxon>
        <taxon>Metazoa</taxon>
        <taxon>Ecdysozoa</taxon>
        <taxon>Arthropoda</taxon>
        <taxon>Crustacea</taxon>
        <taxon>Multicrustacea</taxon>
        <taxon>Hexanauplia</taxon>
        <taxon>Copepoda</taxon>
        <taxon>Siphonostomatoida</taxon>
        <taxon>Caligidae</taxon>
        <taxon>Caligus</taxon>
    </lineage>
</organism>
<feature type="binding site" evidence="3">
    <location>
        <position position="8"/>
    </location>
    <ligand>
        <name>Zn(2+)</name>
        <dbReference type="ChEBI" id="CHEBI:29105"/>
        <label>1</label>
    </ligand>
</feature>